<dbReference type="AlphaFoldDB" id="A0A6G1F4W0"/>
<evidence type="ECO:0000313" key="1">
    <source>
        <dbReference type="EMBL" id="KAF0931903.1"/>
    </source>
</evidence>
<dbReference type="Proteomes" id="UP000479710">
    <property type="component" value="Unassembled WGS sequence"/>
</dbReference>
<protein>
    <submittedName>
        <fullName evidence="1">Uncharacterized protein</fullName>
    </submittedName>
</protein>
<proteinExistence type="predicted"/>
<sequence>MVDKLDADLSLGSLVTCIPCSDNRHNLNLPEEVQTARLLGSYDIGWLFVSLDHVSSHYLYHVGGGTPRWLSLSDEMEMDEPLYDPDSTFNVSMQVVTLLASSSTAGCVGAALVSRHLHYGTVRDVMFWSIGDVTGWGSMHQSRSLDVVREEAVDMVYH</sequence>
<dbReference type="EMBL" id="SPHZ02000001">
    <property type="protein sequence ID" value="KAF0931903.1"/>
    <property type="molecule type" value="Genomic_DNA"/>
</dbReference>
<evidence type="ECO:0000313" key="2">
    <source>
        <dbReference type="Proteomes" id="UP000479710"/>
    </source>
</evidence>
<organism evidence="1 2">
    <name type="scientific">Oryza meyeriana var. granulata</name>
    <dbReference type="NCBI Taxonomy" id="110450"/>
    <lineage>
        <taxon>Eukaryota</taxon>
        <taxon>Viridiplantae</taxon>
        <taxon>Streptophyta</taxon>
        <taxon>Embryophyta</taxon>
        <taxon>Tracheophyta</taxon>
        <taxon>Spermatophyta</taxon>
        <taxon>Magnoliopsida</taxon>
        <taxon>Liliopsida</taxon>
        <taxon>Poales</taxon>
        <taxon>Poaceae</taxon>
        <taxon>BOP clade</taxon>
        <taxon>Oryzoideae</taxon>
        <taxon>Oryzeae</taxon>
        <taxon>Oryzinae</taxon>
        <taxon>Oryza</taxon>
        <taxon>Oryza meyeriana</taxon>
    </lineage>
</organism>
<accession>A0A6G1F4W0</accession>
<keyword evidence="2" id="KW-1185">Reference proteome</keyword>
<comment type="caution">
    <text evidence="1">The sequence shown here is derived from an EMBL/GenBank/DDBJ whole genome shotgun (WGS) entry which is preliminary data.</text>
</comment>
<gene>
    <name evidence="1" type="ORF">E2562_007095</name>
</gene>
<reference evidence="1 2" key="1">
    <citation type="submission" date="2019-11" db="EMBL/GenBank/DDBJ databases">
        <title>Whole genome sequence of Oryza granulata.</title>
        <authorList>
            <person name="Li W."/>
        </authorList>
    </citation>
    <scope>NUCLEOTIDE SEQUENCE [LARGE SCALE GENOMIC DNA]</scope>
    <source>
        <strain evidence="2">cv. Menghai</strain>
        <tissue evidence="1">Leaf</tissue>
    </source>
</reference>
<name>A0A6G1F4W0_9ORYZ</name>